<organism evidence="4">
    <name type="scientific">Nippostrongylus brasiliensis</name>
    <name type="common">Rat hookworm</name>
    <dbReference type="NCBI Taxonomy" id="27835"/>
    <lineage>
        <taxon>Eukaryota</taxon>
        <taxon>Metazoa</taxon>
        <taxon>Ecdysozoa</taxon>
        <taxon>Nematoda</taxon>
        <taxon>Chromadorea</taxon>
        <taxon>Rhabditida</taxon>
        <taxon>Rhabditina</taxon>
        <taxon>Rhabditomorpha</taxon>
        <taxon>Strongyloidea</taxon>
        <taxon>Heligmosomidae</taxon>
        <taxon>Nippostrongylus</taxon>
    </lineage>
</organism>
<evidence type="ECO:0000313" key="2">
    <source>
        <dbReference type="EMBL" id="VDL76226.1"/>
    </source>
</evidence>
<dbReference type="EMBL" id="UYSL01020812">
    <property type="protein sequence ID" value="VDL76226.1"/>
    <property type="molecule type" value="Genomic_DNA"/>
</dbReference>
<evidence type="ECO:0000313" key="3">
    <source>
        <dbReference type="Proteomes" id="UP000271162"/>
    </source>
</evidence>
<feature type="chain" id="PRO_5043125378" evidence="1">
    <location>
        <begin position="20"/>
        <end position="217"/>
    </location>
</feature>
<reference evidence="2 3" key="2">
    <citation type="submission" date="2018-11" db="EMBL/GenBank/DDBJ databases">
        <authorList>
            <consortium name="Pathogen Informatics"/>
        </authorList>
    </citation>
    <scope>NUCLEOTIDE SEQUENCE [LARGE SCALE GENOMIC DNA]</scope>
</reference>
<keyword evidence="3" id="KW-1185">Reference proteome</keyword>
<evidence type="ECO:0000313" key="4">
    <source>
        <dbReference type="WBParaSite" id="NBR_0001263601-mRNA-1"/>
    </source>
</evidence>
<dbReference type="WBParaSite" id="NBR_0001263601-mRNA-1">
    <property type="protein sequence ID" value="NBR_0001263601-mRNA-1"/>
    <property type="gene ID" value="NBR_0001263601"/>
</dbReference>
<protein>
    <submittedName>
        <fullName evidence="4">DUF148 domain-containing protein</fullName>
    </submittedName>
</protein>
<gene>
    <name evidence="2" type="ORF">NBR_LOCUS12637</name>
</gene>
<sequence length="217" mass="23843">MLGVLGFFILASVLHVSDAALQEGPTFKKFIGNAIELNGKAIQSLPKSVFPMEYLLKEANANLEKILDATLTEGPSFKKFIENSIRLNEKAMESLPDGVFPMEHLLQEANADLKQVLEKTDPQGKFALLRSALEKETRGLSMIGVFCENPKADCKKARAKAAESTETMATAVSEICEPKKDVINDIFANTIIRSGSDLEFEIWTAGMQVLMEIENGC</sequence>
<feature type="signal peptide" evidence="1">
    <location>
        <begin position="1"/>
        <end position="19"/>
    </location>
</feature>
<name>A0A0N4Y8R5_NIPBR</name>
<accession>A0A0N4Y8R5</accession>
<proteinExistence type="predicted"/>
<dbReference type="AlphaFoldDB" id="A0A0N4Y8R5"/>
<dbReference type="Proteomes" id="UP000271162">
    <property type="component" value="Unassembled WGS sequence"/>
</dbReference>
<evidence type="ECO:0000256" key="1">
    <source>
        <dbReference type="SAM" id="SignalP"/>
    </source>
</evidence>
<keyword evidence="1" id="KW-0732">Signal</keyword>
<reference evidence="4" key="1">
    <citation type="submission" date="2017-02" db="UniProtKB">
        <authorList>
            <consortium name="WormBaseParasite"/>
        </authorList>
    </citation>
    <scope>IDENTIFICATION</scope>
</reference>